<keyword evidence="4" id="KW-0732">Signal</keyword>
<accession>A0A815GFH9</accession>
<dbReference type="PANTHER" id="PTHR37406:SF1">
    <property type="entry name" value="T4-TYPE LYSOZYME 1-RELATED"/>
    <property type="match status" value="1"/>
</dbReference>
<dbReference type="SUPFAM" id="SSF53955">
    <property type="entry name" value="Lysozyme-like"/>
    <property type="match status" value="1"/>
</dbReference>
<keyword evidence="2" id="KW-0081">Bacteriolytic enzyme</keyword>
<dbReference type="OrthoDB" id="5945565at2759"/>
<dbReference type="GO" id="GO:0003796">
    <property type="term" value="F:lysozyme activity"/>
    <property type="evidence" value="ECO:0007669"/>
    <property type="project" value="InterPro"/>
</dbReference>
<feature type="chain" id="PRO_5036227634" evidence="4">
    <location>
        <begin position="21"/>
        <end position="342"/>
    </location>
</feature>
<dbReference type="InterPro" id="IPR052619">
    <property type="entry name" value="Phage_lysozyme-like"/>
</dbReference>
<evidence type="ECO:0000256" key="3">
    <source>
        <dbReference type="SAM" id="MobiDB-lite"/>
    </source>
</evidence>
<proteinExistence type="predicted"/>
<feature type="region of interest" description="Disordered" evidence="3">
    <location>
        <begin position="202"/>
        <end position="318"/>
    </location>
</feature>
<dbReference type="PANTHER" id="PTHR37406">
    <property type="entry name" value="T4-TYPE LYSOZYME 1-RELATED"/>
    <property type="match status" value="1"/>
</dbReference>
<organism evidence="5 7">
    <name type="scientific">Didymodactylos carnosus</name>
    <dbReference type="NCBI Taxonomy" id="1234261"/>
    <lineage>
        <taxon>Eukaryota</taxon>
        <taxon>Metazoa</taxon>
        <taxon>Spiralia</taxon>
        <taxon>Gnathifera</taxon>
        <taxon>Rotifera</taxon>
        <taxon>Eurotatoria</taxon>
        <taxon>Bdelloidea</taxon>
        <taxon>Philodinida</taxon>
        <taxon>Philodinidae</taxon>
        <taxon>Didymodactylos</taxon>
    </lineage>
</organism>
<evidence type="ECO:0000313" key="5">
    <source>
        <dbReference type="EMBL" id="CAF1337914.1"/>
    </source>
</evidence>
<feature type="signal peptide" evidence="4">
    <location>
        <begin position="1"/>
        <end position="20"/>
    </location>
</feature>
<dbReference type="Proteomes" id="UP000663829">
    <property type="component" value="Unassembled WGS sequence"/>
</dbReference>
<feature type="compositionally biased region" description="Pro residues" evidence="3">
    <location>
        <begin position="257"/>
        <end position="288"/>
    </location>
</feature>
<comment type="caution">
    <text evidence="5">The sequence shown here is derived from an EMBL/GenBank/DDBJ whole genome shotgun (WGS) entry which is preliminary data.</text>
</comment>
<evidence type="ECO:0000313" key="7">
    <source>
        <dbReference type="Proteomes" id="UP000663829"/>
    </source>
</evidence>
<dbReference type="GO" id="GO:0031640">
    <property type="term" value="P:killing of cells of another organism"/>
    <property type="evidence" value="ECO:0007669"/>
    <property type="project" value="UniProtKB-KW"/>
</dbReference>
<dbReference type="EMBL" id="CAJOBC010057025">
    <property type="protein sequence ID" value="CAF4196602.1"/>
    <property type="molecule type" value="Genomic_DNA"/>
</dbReference>
<dbReference type="InterPro" id="IPR023347">
    <property type="entry name" value="Lysozyme_dom_sf"/>
</dbReference>
<dbReference type="EMBL" id="CAJNOQ010014250">
    <property type="protein sequence ID" value="CAF1337914.1"/>
    <property type="molecule type" value="Genomic_DNA"/>
</dbReference>
<keyword evidence="1" id="KW-0929">Antimicrobial</keyword>
<dbReference type="GO" id="GO:0042742">
    <property type="term" value="P:defense response to bacterium"/>
    <property type="evidence" value="ECO:0007669"/>
    <property type="project" value="UniProtKB-KW"/>
</dbReference>
<dbReference type="InterPro" id="IPR023346">
    <property type="entry name" value="Lysozyme-like_dom_sf"/>
</dbReference>
<protein>
    <submittedName>
        <fullName evidence="5">Uncharacterized protein</fullName>
    </submittedName>
</protein>
<dbReference type="Gene3D" id="1.10.530.40">
    <property type="match status" value="1"/>
</dbReference>
<evidence type="ECO:0000256" key="1">
    <source>
        <dbReference type="ARBA" id="ARBA00022529"/>
    </source>
</evidence>
<reference evidence="5" key="1">
    <citation type="submission" date="2021-02" db="EMBL/GenBank/DDBJ databases">
        <authorList>
            <person name="Nowell W R."/>
        </authorList>
    </citation>
    <scope>NUCLEOTIDE SEQUENCE</scope>
</reference>
<gene>
    <name evidence="5" type="ORF">GPM918_LOCUS30283</name>
    <name evidence="6" type="ORF">SRO942_LOCUS30892</name>
</gene>
<feature type="region of interest" description="Disordered" evidence="3">
    <location>
        <begin position="323"/>
        <end position="342"/>
    </location>
</feature>
<feature type="compositionally biased region" description="Polar residues" evidence="3">
    <location>
        <begin position="202"/>
        <end position="217"/>
    </location>
</feature>
<sequence>MELHVAKLVCILTIIRTVLTTCGPGQTMQNEGVELCCYYDTKHIPTIGYGFNLQRSDAASVLERYGLTLSEVLNDCVHNTRHNCLLQNQAAEIFNSGSYVEATACVEEYVSGLPPIVKAGLIDVAFAGCATLNQFTKMKTALEMKAWTTAANELRNSAWCTQVKQTRCNLDYQCIASSGSTQTASSRIPPPSIITSSAVQTMTPPVQPTESPVQPTESPLLPTESPVQPTEPPVQPTESPLLPTEPPVQPTESPVQPTEPPVQPTEPPVQPTEPPVQPTEPPVQPTEPPVGSTDPSEEPSYPDPPSYPDYGGDRRKRRFALRQKRGLRHALRKKRYAPKKSF</sequence>
<dbReference type="Proteomes" id="UP000681722">
    <property type="component" value="Unassembled WGS sequence"/>
</dbReference>
<evidence type="ECO:0000256" key="2">
    <source>
        <dbReference type="ARBA" id="ARBA00022638"/>
    </source>
</evidence>
<evidence type="ECO:0000313" key="6">
    <source>
        <dbReference type="EMBL" id="CAF4196602.1"/>
    </source>
</evidence>
<dbReference type="AlphaFoldDB" id="A0A815GFH9"/>
<name>A0A815GFH9_9BILA</name>
<keyword evidence="7" id="KW-1185">Reference proteome</keyword>
<evidence type="ECO:0000256" key="4">
    <source>
        <dbReference type="SAM" id="SignalP"/>
    </source>
</evidence>